<dbReference type="Proteomes" id="UP000324222">
    <property type="component" value="Unassembled WGS sequence"/>
</dbReference>
<dbReference type="EMBL" id="VSRR010003716">
    <property type="protein sequence ID" value="MPC37211.1"/>
    <property type="molecule type" value="Genomic_DNA"/>
</dbReference>
<name>A0A5B7ERH1_PORTR</name>
<evidence type="ECO:0000313" key="2">
    <source>
        <dbReference type="Proteomes" id="UP000324222"/>
    </source>
</evidence>
<dbReference type="AlphaFoldDB" id="A0A5B7ERH1"/>
<keyword evidence="2" id="KW-1185">Reference proteome</keyword>
<proteinExistence type="predicted"/>
<sequence>MAYFPRIGGDQHTARFAEACGTLRSSEENAWWCLATILYQQTADGRRFTTIFSVWGMGQQSLSYTGRYLSRDSASNCGKGSEAANDSLWRSSNSGRFQHIPGCSHLSTLGPGPAEATSAASSDGSGRQLASQRWVTPLPHYLHHHQNCSTL</sequence>
<organism evidence="1 2">
    <name type="scientific">Portunus trituberculatus</name>
    <name type="common">Swimming crab</name>
    <name type="synonym">Neptunus trituberculatus</name>
    <dbReference type="NCBI Taxonomy" id="210409"/>
    <lineage>
        <taxon>Eukaryota</taxon>
        <taxon>Metazoa</taxon>
        <taxon>Ecdysozoa</taxon>
        <taxon>Arthropoda</taxon>
        <taxon>Crustacea</taxon>
        <taxon>Multicrustacea</taxon>
        <taxon>Malacostraca</taxon>
        <taxon>Eumalacostraca</taxon>
        <taxon>Eucarida</taxon>
        <taxon>Decapoda</taxon>
        <taxon>Pleocyemata</taxon>
        <taxon>Brachyura</taxon>
        <taxon>Eubrachyura</taxon>
        <taxon>Portunoidea</taxon>
        <taxon>Portunidae</taxon>
        <taxon>Portuninae</taxon>
        <taxon>Portunus</taxon>
    </lineage>
</organism>
<accession>A0A5B7ERH1</accession>
<gene>
    <name evidence="1" type="ORF">E2C01_030685</name>
</gene>
<comment type="caution">
    <text evidence="1">The sequence shown here is derived from an EMBL/GenBank/DDBJ whole genome shotgun (WGS) entry which is preliminary data.</text>
</comment>
<protein>
    <submittedName>
        <fullName evidence="1">Uncharacterized protein</fullName>
    </submittedName>
</protein>
<evidence type="ECO:0000313" key="1">
    <source>
        <dbReference type="EMBL" id="MPC37211.1"/>
    </source>
</evidence>
<reference evidence="1 2" key="1">
    <citation type="submission" date="2019-05" db="EMBL/GenBank/DDBJ databases">
        <title>Another draft genome of Portunus trituberculatus and its Hox gene families provides insights of decapod evolution.</title>
        <authorList>
            <person name="Jeong J.-H."/>
            <person name="Song I."/>
            <person name="Kim S."/>
            <person name="Choi T."/>
            <person name="Kim D."/>
            <person name="Ryu S."/>
            <person name="Kim W."/>
        </authorList>
    </citation>
    <scope>NUCLEOTIDE SEQUENCE [LARGE SCALE GENOMIC DNA]</scope>
    <source>
        <tissue evidence="1">Muscle</tissue>
    </source>
</reference>